<protein>
    <recommendedName>
        <fullName evidence="3">C2H2-type domain-containing protein</fullName>
    </recommendedName>
</protein>
<dbReference type="InterPro" id="IPR013087">
    <property type="entry name" value="Znf_C2H2_type"/>
</dbReference>
<dbReference type="PROSITE" id="PS00028">
    <property type="entry name" value="ZINC_FINGER_C2H2_1"/>
    <property type="match status" value="1"/>
</dbReference>
<dbReference type="InterPro" id="IPR036236">
    <property type="entry name" value="Znf_C2H2_sf"/>
</dbReference>
<organism evidence="4 5">
    <name type="scientific">Paspalum notatum var. saurae</name>
    <dbReference type="NCBI Taxonomy" id="547442"/>
    <lineage>
        <taxon>Eukaryota</taxon>
        <taxon>Viridiplantae</taxon>
        <taxon>Streptophyta</taxon>
        <taxon>Embryophyta</taxon>
        <taxon>Tracheophyta</taxon>
        <taxon>Spermatophyta</taxon>
        <taxon>Magnoliopsida</taxon>
        <taxon>Liliopsida</taxon>
        <taxon>Poales</taxon>
        <taxon>Poaceae</taxon>
        <taxon>PACMAD clade</taxon>
        <taxon>Panicoideae</taxon>
        <taxon>Andropogonodae</taxon>
        <taxon>Paspaleae</taxon>
        <taxon>Paspalinae</taxon>
        <taxon>Paspalum</taxon>
    </lineage>
</organism>
<dbReference type="Proteomes" id="UP001341281">
    <property type="component" value="Chromosome 03"/>
</dbReference>
<reference evidence="4 5" key="1">
    <citation type="submission" date="2024-02" db="EMBL/GenBank/DDBJ databases">
        <title>High-quality chromosome-scale genome assembly of Pensacola bahiagrass (Paspalum notatum Flugge var. saurae).</title>
        <authorList>
            <person name="Vega J.M."/>
            <person name="Podio M."/>
            <person name="Orjuela J."/>
            <person name="Siena L.A."/>
            <person name="Pessino S.C."/>
            <person name="Combes M.C."/>
            <person name="Mariac C."/>
            <person name="Albertini E."/>
            <person name="Pupilli F."/>
            <person name="Ortiz J.P.A."/>
            <person name="Leblanc O."/>
        </authorList>
    </citation>
    <scope>NUCLEOTIDE SEQUENCE [LARGE SCALE GENOMIC DNA]</scope>
    <source>
        <strain evidence="4">R1</strain>
        <tissue evidence="4">Leaf</tissue>
    </source>
</reference>
<feature type="domain" description="C2H2-type" evidence="3">
    <location>
        <begin position="33"/>
        <end position="60"/>
    </location>
</feature>
<evidence type="ECO:0000256" key="1">
    <source>
        <dbReference type="PROSITE-ProRule" id="PRU00042"/>
    </source>
</evidence>
<gene>
    <name evidence="4" type="ORF">U9M48_011720</name>
</gene>
<feature type="region of interest" description="Disordered" evidence="2">
    <location>
        <begin position="157"/>
        <end position="180"/>
    </location>
</feature>
<dbReference type="PANTHER" id="PTHR45730:SF101">
    <property type="entry name" value="C2H2-TYPE DOMAIN-CONTAINING PROTEIN"/>
    <property type="match status" value="1"/>
</dbReference>
<dbReference type="GO" id="GO:0008270">
    <property type="term" value="F:zinc ion binding"/>
    <property type="evidence" value="ECO:0007669"/>
    <property type="project" value="UniProtKB-KW"/>
</dbReference>
<keyword evidence="1" id="KW-0863">Zinc-finger</keyword>
<proteinExistence type="predicted"/>
<dbReference type="PANTHER" id="PTHR45730">
    <property type="entry name" value="ZINC FINGER PROTEIN JAGGED"/>
    <property type="match status" value="1"/>
</dbReference>
<dbReference type="GO" id="GO:0003700">
    <property type="term" value="F:DNA-binding transcription factor activity"/>
    <property type="evidence" value="ECO:0007669"/>
    <property type="project" value="InterPro"/>
</dbReference>
<keyword evidence="1" id="KW-0479">Metal-binding</keyword>
<sequence length="180" mass="18576">MESPQGIGTPTPPPDSGSGGAAGLVVGSGTRLFPCLFCSKTFLKSQALGGHQNAHKKDRVVGSWDPYTSSYAAWIELEARAAGGGGAALPAPTTQHQQAAFVAGSPHCGGLVARGGARSSGRFELETMSSTDGQQLAPSTVLRGGGHVHGDEVLNWKRGKRQATADEKATAEEPDLELRL</sequence>
<dbReference type="PROSITE" id="PS50157">
    <property type="entry name" value="ZINC_FINGER_C2H2_2"/>
    <property type="match status" value="1"/>
</dbReference>
<keyword evidence="1" id="KW-0862">Zinc</keyword>
<dbReference type="InterPro" id="IPR045320">
    <property type="entry name" value="JAGGED/SL1-like"/>
</dbReference>
<evidence type="ECO:0000259" key="3">
    <source>
        <dbReference type="PROSITE" id="PS50157"/>
    </source>
</evidence>
<dbReference type="SUPFAM" id="SSF57667">
    <property type="entry name" value="beta-beta-alpha zinc fingers"/>
    <property type="match status" value="1"/>
</dbReference>
<dbReference type="AlphaFoldDB" id="A0AAQ3SW84"/>
<accession>A0AAQ3SW84</accession>
<feature type="region of interest" description="Disordered" evidence="2">
    <location>
        <begin position="1"/>
        <end position="22"/>
    </location>
</feature>
<evidence type="ECO:0000256" key="2">
    <source>
        <dbReference type="SAM" id="MobiDB-lite"/>
    </source>
</evidence>
<evidence type="ECO:0000313" key="4">
    <source>
        <dbReference type="EMBL" id="WVZ61913.1"/>
    </source>
</evidence>
<keyword evidence="5" id="KW-1185">Reference proteome</keyword>
<feature type="compositionally biased region" description="Basic and acidic residues" evidence="2">
    <location>
        <begin position="163"/>
        <end position="180"/>
    </location>
</feature>
<name>A0AAQ3SW84_PASNO</name>
<evidence type="ECO:0000313" key="5">
    <source>
        <dbReference type="Proteomes" id="UP001341281"/>
    </source>
</evidence>
<dbReference type="EMBL" id="CP144747">
    <property type="protein sequence ID" value="WVZ61913.1"/>
    <property type="molecule type" value="Genomic_DNA"/>
</dbReference>